<dbReference type="Proteomes" id="UP000009149">
    <property type="component" value="Chromosome"/>
</dbReference>
<name>B3DWT9_METI4</name>
<evidence type="ECO:0000313" key="2">
    <source>
        <dbReference type="Proteomes" id="UP000009149"/>
    </source>
</evidence>
<reference evidence="1 2" key="1">
    <citation type="journal article" date="2008" name="Biol. Direct">
        <title>Complete genome sequence of the extremely acidophilic methanotroph isolate V4, Methylacidiphilum infernorum, a representative of the bacterial phylum Verrucomicrobia.</title>
        <authorList>
            <person name="Hou S."/>
            <person name="Makarova K.S."/>
            <person name="Saw J.H."/>
            <person name="Senin P."/>
            <person name="Ly B.V."/>
            <person name="Zhou Z."/>
            <person name="Ren Y."/>
            <person name="Wang J."/>
            <person name="Galperin M.Y."/>
            <person name="Omelchenko M.V."/>
            <person name="Wolf Y.I."/>
            <person name="Yutin N."/>
            <person name="Koonin E.V."/>
            <person name="Stott M.B."/>
            <person name="Mountain B.W."/>
            <person name="Crowe M.A."/>
            <person name="Smirnova A.V."/>
            <person name="Dunfield P.F."/>
            <person name="Feng L."/>
            <person name="Wang L."/>
            <person name="Alam M."/>
        </authorList>
    </citation>
    <scope>NUCLEOTIDE SEQUENCE [LARGE SCALE GENOMIC DNA]</scope>
    <source>
        <strain evidence="2">Isolate V4</strain>
    </source>
</reference>
<dbReference type="RefSeq" id="WP_012464034.1">
    <property type="nucleotide sequence ID" value="NC_010794.1"/>
</dbReference>
<dbReference type="EMBL" id="CP000975">
    <property type="protein sequence ID" value="ACD83752.1"/>
    <property type="molecule type" value="Genomic_DNA"/>
</dbReference>
<organism evidence="1 2">
    <name type="scientific">Methylacidiphilum infernorum (isolate V4)</name>
    <name type="common">Methylokorus infernorum (strain V4)</name>
    <dbReference type="NCBI Taxonomy" id="481448"/>
    <lineage>
        <taxon>Bacteria</taxon>
        <taxon>Pseudomonadati</taxon>
        <taxon>Verrucomicrobiota</taxon>
        <taxon>Methylacidiphilae</taxon>
        <taxon>Methylacidiphilales</taxon>
        <taxon>Methylacidiphilaceae</taxon>
        <taxon>Methylacidiphilum (ex Ratnadevi et al. 2023)</taxon>
    </lineage>
</organism>
<accession>B3DWT9</accession>
<sequence>MPYSHCSLEKPENWGTYGQHYIGDYPAEVAGGCPYDLISIG</sequence>
<dbReference type="KEGG" id="min:Minf_1698"/>
<dbReference type="STRING" id="481448.Minf_1698"/>
<dbReference type="HOGENOM" id="CLU_3272640_0_0_0"/>
<protein>
    <submittedName>
        <fullName evidence="1">Uncharacterized protein</fullName>
    </submittedName>
</protein>
<gene>
    <name evidence="1" type="ordered locus">Minf_1698</name>
</gene>
<evidence type="ECO:0000313" key="1">
    <source>
        <dbReference type="EMBL" id="ACD83752.1"/>
    </source>
</evidence>
<dbReference type="AlphaFoldDB" id="B3DWT9"/>
<proteinExistence type="predicted"/>